<feature type="transmembrane region" description="Helical" evidence="1">
    <location>
        <begin position="57"/>
        <end position="75"/>
    </location>
</feature>
<sequence length="157" mass="17803">MIQRVQTIWLLLASVMLFGLFIFPYVNYIDLVGLGKKLYVTGAYTAVNGVPVKQESFLLQTIATVLLAAFPLFIIFKYKDRKLQIRLIFLEIVLIFLMAIWLYVSSSQTLSMTSQYLGANNIGIGFFLLPIAIIFLSMALGAIRKDEKLIKSAERLR</sequence>
<keyword evidence="1" id="KW-0812">Transmembrane</keyword>
<keyword evidence="1" id="KW-1133">Transmembrane helix</keyword>
<name>A0A928V0S0_9SPHI</name>
<feature type="transmembrane region" description="Helical" evidence="1">
    <location>
        <begin position="7"/>
        <end position="26"/>
    </location>
</feature>
<evidence type="ECO:0000313" key="2">
    <source>
        <dbReference type="EMBL" id="MBE8714034.1"/>
    </source>
</evidence>
<accession>A0A928V0S0</accession>
<keyword evidence="1" id="KW-0472">Membrane</keyword>
<dbReference type="RefSeq" id="WP_196934182.1">
    <property type="nucleotide sequence ID" value="NZ_MU158697.1"/>
</dbReference>
<dbReference type="InterPro" id="IPR025635">
    <property type="entry name" value="DUF4293"/>
</dbReference>
<dbReference type="AlphaFoldDB" id="A0A928V0S0"/>
<dbReference type="Pfam" id="PF14126">
    <property type="entry name" value="DUF4293"/>
    <property type="match status" value="1"/>
</dbReference>
<keyword evidence="3" id="KW-1185">Reference proteome</keyword>
<reference evidence="2" key="1">
    <citation type="submission" date="2018-02" db="EMBL/GenBank/DDBJ databases">
        <authorList>
            <person name="Vasarhelyi B.M."/>
            <person name="Deshmukh S."/>
            <person name="Balint B."/>
            <person name="Kukolya J."/>
        </authorList>
    </citation>
    <scope>NUCLEOTIDE SEQUENCE</scope>
    <source>
        <strain evidence="2">KB22</strain>
    </source>
</reference>
<feature type="transmembrane region" description="Helical" evidence="1">
    <location>
        <begin position="124"/>
        <end position="143"/>
    </location>
</feature>
<proteinExistence type="predicted"/>
<comment type="caution">
    <text evidence="2">The sequence shown here is derived from an EMBL/GenBank/DDBJ whole genome shotgun (WGS) entry which is preliminary data.</text>
</comment>
<dbReference type="EMBL" id="PRDK01000005">
    <property type="protein sequence ID" value="MBE8714034.1"/>
    <property type="molecule type" value="Genomic_DNA"/>
</dbReference>
<gene>
    <name evidence="2" type="ORF">C4F49_10115</name>
</gene>
<evidence type="ECO:0000256" key="1">
    <source>
        <dbReference type="SAM" id="Phobius"/>
    </source>
</evidence>
<feature type="transmembrane region" description="Helical" evidence="1">
    <location>
        <begin position="87"/>
        <end position="104"/>
    </location>
</feature>
<dbReference type="Proteomes" id="UP000616201">
    <property type="component" value="Unassembled WGS sequence"/>
</dbReference>
<evidence type="ECO:0000313" key="3">
    <source>
        <dbReference type="Proteomes" id="UP000616201"/>
    </source>
</evidence>
<protein>
    <submittedName>
        <fullName evidence="2">DUF4293 domain-containing protein</fullName>
    </submittedName>
</protein>
<organism evidence="2 3">
    <name type="scientific">Sphingobacterium hungaricum</name>
    <dbReference type="NCBI Taxonomy" id="2082723"/>
    <lineage>
        <taxon>Bacteria</taxon>
        <taxon>Pseudomonadati</taxon>
        <taxon>Bacteroidota</taxon>
        <taxon>Sphingobacteriia</taxon>
        <taxon>Sphingobacteriales</taxon>
        <taxon>Sphingobacteriaceae</taxon>
        <taxon>Sphingobacterium</taxon>
    </lineage>
</organism>